<sequence length="51" mass="5953">MTNIKFSNISEYKNINTLNRYETLRQNGGDLEAFLLNEKTTSRDNARTPMQ</sequence>
<name>A0A3B0TF55_9ZZZZ</name>
<dbReference type="Gene3D" id="3.20.20.80">
    <property type="entry name" value="Glycosidases"/>
    <property type="match status" value="1"/>
</dbReference>
<protein>
    <submittedName>
        <fullName evidence="1">Uncharacterized protein</fullName>
    </submittedName>
</protein>
<evidence type="ECO:0000313" key="1">
    <source>
        <dbReference type="EMBL" id="VAW10799.1"/>
    </source>
</evidence>
<gene>
    <name evidence="1" type="ORF">MNBD_BACTEROID03-873</name>
</gene>
<proteinExistence type="predicted"/>
<dbReference type="EMBL" id="UOEL01000041">
    <property type="protein sequence ID" value="VAW10799.1"/>
    <property type="molecule type" value="Genomic_DNA"/>
</dbReference>
<reference evidence="1" key="1">
    <citation type="submission" date="2018-06" db="EMBL/GenBank/DDBJ databases">
        <authorList>
            <person name="Zhirakovskaya E."/>
        </authorList>
    </citation>
    <scope>NUCLEOTIDE SEQUENCE</scope>
</reference>
<accession>A0A3B0TF55</accession>
<organism evidence="1">
    <name type="scientific">hydrothermal vent metagenome</name>
    <dbReference type="NCBI Taxonomy" id="652676"/>
    <lineage>
        <taxon>unclassified sequences</taxon>
        <taxon>metagenomes</taxon>
        <taxon>ecological metagenomes</taxon>
    </lineage>
</organism>
<dbReference type="AlphaFoldDB" id="A0A3B0TF55"/>